<organism evidence="1 2">
    <name type="scientific">Kitasatospora saccharophila</name>
    <dbReference type="NCBI Taxonomy" id="407973"/>
    <lineage>
        <taxon>Bacteria</taxon>
        <taxon>Bacillati</taxon>
        <taxon>Actinomycetota</taxon>
        <taxon>Actinomycetes</taxon>
        <taxon>Kitasatosporales</taxon>
        <taxon>Streptomycetaceae</taxon>
        <taxon>Kitasatospora</taxon>
    </lineage>
</organism>
<evidence type="ECO:0000313" key="1">
    <source>
        <dbReference type="EMBL" id="GAA2083174.1"/>
    </source>
</evidence>
<proteinExistence type="predicted"/>
<dbReference type="RefSeq" id="WP_344549625.1">
    <property type="nucleotide sequence ID" value="NZ_BAAANS010000001.1"/>
</dbReference>
<gene>
    <name evidence="1" type="ORF">GCM10009759_01070</name>
</gene>
<reference evidence="1 2" key="1">
    <citation type="journal article" date="2019" name="Int. J. Syst. Evol. Microbiol.">
        <title>The Global Catalogue of Microorganisms (GCM) 10K type strain sequencing project: providing services to taxonomists for standard genome sequencing and annotation.</title>
        <authorList>
            <consortium name="The Broad Institute Genomics Platform"/>
            <consortium name="The Broad Institute Genome Sequencing Center for Infectious Disease"/>
            <person name="Wu L."/>
            <person name="Ma J."/>
        </authorList>
    </citation>
    <scope>NUCLEOTIDE SEQUENCE [LARGE SCALE GENOMIC DNA]</scope>
    <source>
        <strain evidence="1 2">JCM 14559</strain>
    </source>
</reference>
<dbReference type="Proteomes" id="UP001500897">
    <property type="component" value="Unassembled WGS sequence"/>
</dbReference>
<sequence>MNGIERIETLAAFGAVWAVLATGHALADHVLGQTDHQAANKAAPTPEEVAAGADPRRGWRACLAHVAQYHLVMAALLVLVRLFIPLPLSPVGTAAGFAWSMTTHAWLDRRWPVRRLLRRVGSAAFAELRAAGMNGMYLADQALHKGALLVAAILVTRL</sequence>
<dbReference type="EMBL" id="BAAANS010000001">
    <property type="protein sequence ID" value="GAA2083174.1"/>
    <property type="molecule type" value="Genomic_DNA"/>
</dbReference>
<protein>
    <recommendedName>
        <fullName evidence="3">DUF3307 domain-containing protein</fullName>
    </recommendedName>
</protein>
<comment type="caution">
    <text evidence="1">The sequence shown here is derived from an EMBL/GenBank/DDBJ whole genome shotgun (WGS) entry which is preliminary data.</text>
</comment>
<evidence type="ECO:0000313" key="2">
    <source>
        <dbReference type="Proteomes" id="UP001500897"/>
    </source>
</evidence>
<evidence type="ECO:0008006" key="3">
    <source>
        <dbReference type="Google" id="ProtNLM"/>
    </source>
</evidence>
<accession>A0ABN2W3Z4</accession>
<keyword evidence="2" id="KW-1185">Reference proteome</keyword>
<name>A0ABN2W3Z4_9ACTN</name>